<accession>A0A6B2LAG0</accession>
<protein>
    <submittedName>
        <fullName evidence="3">Uncharacterized protein</fullName>
    </submittedName>
</protein>
<keyword evidence="2" id="KW-0677">Repeat</keyword>
<dbReference type="AlphaFoldDB" id="A0A6B2LAG0"/>
<dbReference type="Gene3D" id="2.120.10.80">
    <property type="entry name" value="Kelch-type beta propeller"/>
    <property type="match status" value="2"/>
</dbReference>
<keyword evidence="1" id="KW-0880">Kelch repeat</keyword>
<dbReference type="InterPro" id="IPR011043">
    <property type="entry name" value="Gal_Oxase/kelch_b-propeller"/>
</dbReference>
<evidence type="ECO:0000256" key="2">
    <source>
        <dbReference type="ARBA" id="ARBA00022737"/>
    </source>
</evidence>
<dbReference type="Pfam" id="PF24681">
    <property type="entry name" value="Kelch_KLHDC2_KLHL20_DRC7"/>
    <property type="match status" value="1"/>
</dbReference>
<dbReference type="EMBL" id="GIBP01004956">
    <property type="protein sequence ID" value="NDV33925.1"/>
    <property type="molecule type" value="Transcribed_RNA"/>
</dbReference>
<reference evidence="3" key="1">
    <citation type="journal article" date="2020" name="J. Eukaryot. Microbiol.">
        <title>De novo Sequencing, Assembly and Annotation of the Transcriptome for the Free-Living Testate Amoeba Arcella intermedia.</title>
        <authorList>
            <person name="Ribeiro G.M."/>
            <person name="Porfirio-Sousa A.L."/>
            <person name="Maurer-Alcala X.X."/>
            <person name="Katz L.A."/>
            <person name="Lahr D.J.G."/>
        </authorList>
    </citation>
    <scope>NUCLEOTIDE SEQUENCE</scope>
</reference>
<dbReference type="PANTHER" id="PTHR46093:SF18">
    <property type="entry name" value="FIBRONECTIN TYPE-III DOMAIN-CONTAINING PROTEIN"/>
    <property type="match status" value="1"/>
</dbReference>
<name>A0A6B2LAG0_9EUKA</name>
<sequence>MNQGCHVIIWTGGRTSSNNAGRRSYLNDSWSYHLLDGKWQPLECKGSYPRRHNHSGVLYQGKLYIFGGQVDGEAYSNQIYTLDCSTYLWQELTPLGPCPSARHGHSCLLYGDYMLLFGGRDGRNNPHFGNDLWIFNLQNNSWKELKVSGNAPCGRYFHGMALLGDLLFVFGGFYWDGRERYLNDLHSVDLSPLRGGPPSSALGSPFSWTRHPAPGPSPRNRAVLVAWGKDSLLLYGGNYFDGSQDHFLGDLWLYSVEGQTWREVHSQGLPPRGHHIACPSQDSIYVMGGECDRKRFNDIFRLTPTRPWQ</sequence>
<evidence type="ECO:0000313" key="3">
    <source>
        <dbReference type="EMBL" id="NDV33925.1"/>
    </source>
</evidence>
<dbReference type="SUPFAM" id="SSF50965">
    <property type="entry name" value="Galactose oxidase, central domain"/>
    <property type="match status" value="1"/>
</dbReference>
<dbReference type="InterPro" id="IPR015915">
    <property type="entry name" value="Kelch-typ_b-propeller"/>
</dbReference>
<dbReference type="PANTHER" id="PTHR46093">
    <property type="entry name" value="ACYL-COA-BINDING DOMAIN-CONTAINING PROTEIN 5"/>
    <property type="match status" value="1"/>
</dbReference>
<evidence type="ECO:0000256" key="1">
    <source>
        <dbReference type="ARBA" id="ARBA00022441"/>
    </source>
</evidence>
<proteinExistence type="predicted"/>
<organism evidence="3">
    <name type="scientific">Arcella intermedia</name>
    <dbReference type="NCBI Taxonomy" id="1963864"/>
    <lineage>
        <taxon>Eukaryota</taxon>
        <taxon>Amoebozoa</taxon>
        <taxon>Tubulinea</taxon>
        <taxon>Elardia</taxon>
        <taxon>Arcellinida</taxon>
        <taxon>Sphaerothecina</taxon>
        <taxon>Arcellidae</taxon>
        <taxon>Arcella</taxon>
    </lineage>
</organism>